<keyword evidence="3" id="KW-1185">Reference proteome</keyword>
<dbReference type="InterPro" id="IPR052917">
    <property type="entry name" value="Stress-Dev_Protein"/>
</dbReference>
<dbReference type="PANTHER" id="PTHR34818">
    <property type="entry name" value="PROTEIN BLI-3"/>
    <property type="match status" value="1"/>
</dbReference>
<dbReference type="InterPro" id="IPR038725">
    <property type="entry name" value="YdaG_split_barrel_FMN-bd"/>
</dbReference>
<evidence type="ECO:0000313" key="2">
    <source>
        <dbReference type="EMBL" id="MBB6214267.1"/>
    </source>
</evidence>
<dbReference type="Pfam" id="PF16242">
    <property type="entry name" value="Pyrid_ox_like"/>
    <property type="match status" value="1"/>
</dbReference>
<accession>A0A841KLE2</accession>
<protein>
    <submittedName>
        <fullName evidence="2">General stress protein 26</fullName>
    </submittedName>
</protein>
<sequence length="137" mass="15192">MENSIRKKAIDIVSKAETTVLSSIDEGGRPRAVTMSNIKAEGLETIWFATGTSSAKVKHYKENNKASVCYNNGNDGITLTGNIEIIEDMNIKNALWVDWFTAHFPGGATDPEYCILKFITKDAVLWIDNVFGKFSLE</sequence>
<reference evidence="2 3" key="1">
    <citation type="submission" date="2020-08" db="EMBL/GenBank/DDBJ databases">
        <title>Genomic Encyclopedia of Type Strains, Phase IV (KMG-IV): sequencing the most valuable type-strain genomes for metagenomic binning, comparative biology and taxonomic classification.</title>
        <authorList>
            <person name="Goeker M."/>
        </authorList>
    </citation>
    <scope>NUCLEOTIDE SEQUENCE [LARGE SCALE GENOMIC DNA]</scope>
    <source>
        <strain evidence="2 3">DSM 103526</strain>
    </source>
</reference>
<dbReference type="AlphaFoldDB" id="A0A841KLE2"/>
<comment type="caution">
    <text evidence="2">The sequence shown here is derived from an EMBL/GenBank/DDBJ whole genome shotgun (WGS) entry which is preliminary data.</text>
</comment>
<evidence type="ECO:0000259" key="1">
    <source>
        <dbReference type="Pfam" id="PF16242"/>
    </source>
</evidence>
<dbReference type="SUPFAM" id="SSF50475">
    <property type="entry name" value="FMN-binding split barrel"/>
    <property type="match status" value="1"/>
</dbReference>
<dbReference type="RefSeq" id="WP_184307496.1">
    <property type="nucleotide sequence ID" value="NZ_JACHEN010000001.1"/>
</dbReference>
<dbReference type="EMBL" id="JACHEN010000001">
    <property type="protein sequence ID" value="MBB6214267.1"/>
    <property type="molecule type" value="Genomic_DNA"/>
</dbReference>
<dbReference type="InterPro" id="IPR012349">
    <property type="entry name" value="Split_barrel_FMN-bd"/>
</dbReference>
<dbReference type="PANTHER" id="PTHR34818:SF1">
    <property type="entry name" value="PROTEIN BLI-3"/>
    <property type="match status" value="1"/>
</dbReference>
<evidence type="ECO:0000313" key="3">
    <source>
        <dbReference type="Proteomes" id="UP000579281"/>
    </source>
</evidence>
<organism evidence="2 3">
    <name type="scientific">Anaerosolibacter carboniphilus</name>
    <dbReference type="NCBI Taxonomy" id="1417629"/>
    <lineage>
        <taxon>Bacteria</taxon>
        <taxon>Bacillati</taxon>
        <taxon>Bacillota</taxon>
        <taxon>Clostridia</taxon>
        <taxon>Peptostreptococcales</taxon>
        <taxon>Thermotaleaceae</taxon>
        <taxon>Anaerosolibacter</taxon>
    </lineage>
</organism>
<dbReference type="Proteomes" id="UP000579281">
    <property type="component" value="Unassembled WGS sequence"/>
</dbReference>
<gene>
    <name evidence="2" type="ORF">HNQ80_000336</name>
</gene>
<name>A0A841KLE2_9FIRM</name>
<feature type="domain" description="General stress protein FMN-binding split barrel" evidence="1">
    <location>
        <begin position="7"/>
        <end position="127"/>
    </location>
</feature>
<dbReference type="Gene3D" id="2.30.110.10">
    <property type="entry name" value="Electron Transport, Fmn-binding Protein, Chain A"/>
    <property type="match status" value="1"/>
</dbReference>
<proteinExistence type="predicted"/>